<feature type="compositionally biased region" description="Low complexity" evidence="1">
    <location>
        <begin position="46"/>
        <end position="58"/>
    </location>
</feature>
<feature type="compositionally biased region" description="Basic residues" evidence="1">
    <location>
        <begin position="1"/>
        <end position="15"/>
    </location>
</feature>
<name>A0A8X8XRP6_SALSN</name>
<feature type="region of interest" description="Disordered" evidence="1">
    <location>
        <begin position="1"/>
        <end position="138"/>
    </location>
</feature>
<dbReference type="AlphaFoldDB" id="A0A8X8XRP6"/>
<proteinExistence type="predicted"/>
<feature type="compositionally biased region" description="Basic and acidic residues" evidence="1">
    <location>
        <begin position="61"/>
        <end position="70"/>
    </location>
</feature>
<reference evidence="3" key="2">
    <citation type="submission" date="2020-08" db="EMBL/GenBank/DDBJ databases">
        <title>Plant Genome Project.</title>
        <authorList>
            <person name="Zhang R.-G."/>
        </authorList>
    </citation>
    <scope>NUCLEOTIDE SEQUENCE</scope>
    <source>
        <strain evidence="3">Huo1</strain>
        <tissue evidence="3">Leaf</tissue>
    </source>
</reference>
<keyword evidence="2" id="KW-0472">Membrane</keyword>
<feature type="compositionally biased region" description="Basic and acidic residues" evidence="1">
    <location>
        <begin position="32"/>
        <end position="45"/>
    </location>
</feature>
<keyword evidence="4" id="KW-1185">Reference proteome</keyword>
<dbReference type="Proteomes" id="UP000298416">
    <property type="component" value="Unassembled WGS sequence"/>
</dbReference>
<evidence type="ECO:0000256" key="1">
    <source>
        <dbReference type="SAM" id="MobiDB-lite"/>
    </source>
</evidence>
<evidence type="ECO:0000313" key="3">
    <source>
        <dbReference type="EMBL" id="KAG6419325.1"/>
    </source>
</evidence>
<evidence type="ECO:0000256" key="2">
    <source>
        <dbReference type="SAM" id="Phobius"/>
    </source>
</evidence>
<dbReference type="EMBL" id="PNBA02000007">
    <property type="protein sequence ID" value="KAG6419325.1"/>
    <property type="molecule type" value="Genomic_DNA"/>
</dbReference>
<organism evidence="3">
    <name type="scientific">Salvia splendens</name>
    <name type="common">Scarlet sage</name>
    <dbReference type="NCBI Taxonomy" id="180675"/>
    <lineage>
        <taxon>Eukaryota</taxon>
        <taxon>Viridiplantae</taxon>
        <taxon>Streptophyta</taxon>
        <taxon>Embryophyta</taxon>
        <taxon>Tracheophyta</taxon>
        <taxon>Spermatophyta</taxon>
        <taxon>Magnoliopsida</taxon>
        <taxon>eudicotyledons</taxon>
        <taxon>Gunneridae</taxon>
        <taxon>Pentapetalae</taxon>
        <taxon>asterids</taxon>
        <taxon>lamiids</taxon>
        <taxon>Lamiales</taxon>
        <taxon>Lamiaceae</taxon>
        <taxon>Nepetoideae</taxon>
        <taxon>Mentheae</taxon>
        <taxon>Salviinae</taxon>
        <taxon>Salvia</taxon>
        <taxon>Salvia subgen. Calosphace</taxon>
        <taxon>core Calosphace</taxon>
    </lineage>
</organism>
<gene>
    <name evidence="3" type="ORF">SASPL_121542</name>
</gene>
<keyword evidence="2" id="KW-0812">Transmembrane</keyword>
<feature type="compositionally biased region" description="Basic and acidic residues" evidence="1">
    <location>
        <begin position="78"/>
        <end position="89"/>
    </location>
</feature>
<comment type="caution">
    <text evidence="3">The sequence shown here is derived from an EMBL/GenBank/DDBJ whole genome shotgun (WGS) entry which is preliminary data.</text>
</comment>
<keyword evidence="2" id="KW-1133">Transmembrane helix</keyword>
<evidence type="ECO:0000313" key="4">
    <source>
        <dbReference type="Proteomes" id="UP000298416"/>
    </source>
</evidence>
<reference evidence="3" key="1">
    <citation type="submission" date="2018-01" db="EMBL/GenBank/DDBJ databases">
        <authorList>
            <person name="Mao J.F."/>
        </authorList>
    </citation>
    <scope>NUCLEOTIDE SEQUENCE</scope>
    <source>
        <strain evidence="3">Huo1</strain>
        <tissue evidence="3">Leaf</tissue>
    </source>
</reference>
<dbReference type="PANTHER" id="PTHR37187">
    <property type="entry name" value="EXPRESSED PROTEIN"/>
    <property type="match status" value="1"/>
</dbReference>
<accession>A0A8X8XRP6</accession>
<feature type="transmembrane region" description="Helical" evidence="2">
    <location>
        <begin position="256"/>
        <end position="280"/>
    </location>
</feature>
<dbReference type="PANTHER" id="PTHR37187:SF7">
    <property type="entry name" value="EXPRESSED PROTEIN"/>
    <property type="match status" value="1"/>
</dbReference>
<sequence>MPSGAKKRKAAKKKKENPNPSHNHSDSAPAHSHGDDDVKHEKLLAEAEAGGASSTEGSRVGVEKDIKIEDESGVNDSIIDHNGENRKPYDGGSSGSCGSSSSSSDDENSGIKKGEAESSIASEVSVGVDDSLSGKPVESVCDSTAESIAAAIESDVLSQADISVAPLVVECTLEGNEGKKLGSVEERICTSVEEADVVGSAEITPKTLDPKECVTQENDDRLTLPRVALDNGAQCVKDSNFTQVCVASEPFEHIQVIWNTLHAIIRSFFLFFCSWWWLLLRIQFKKRRGKVAVDCLKCFRGLVINQSCRILLKQKQTLWLREVVEDVNEDLHHQNKELVLPFHVDLAVNIDIHFLVNYCSSTAP</sequence>
<protein>
    <submittedName>
        <fullName evidence="3">Uncharacterized protein</fullName>
    </submittedName>
</protein>
<feature type="compositionally biased region" description="Low complexity" evidence="1">
    <location>
        <begin position="117"/>
        <end position="128"/>
    </location>
</feature>